<name>A0ABV2TRE3_9FLAO</name>
<gene>
    <name evidence="1" type="ORF">ABXZ32_00425</name>
</gene>
<evidence type="ECO:0000313" key="2">
    <source>
        <dbReference type="Proteomes" id="UP001549773"/>
    </source>
</evidence>
<accession>A0ABV2TRE3</accession>
<dbReference type="EMBL" id="JBEWYP010000001">
    <property type="protein sequence ID" value="MET7027836.1"/>
    <property type="molecule type" value="Genomic_DNA"/>
</dbReference>
<evidence type="ECO:0008006" key="3">
    <source>
        <dbReference type="Google" id="ProtNLM"/>
    </source>
</evidence>
<protein>
    <recommendedName>
        <fullName evidence="3">Lipoprotein</fullName>
    </recommendedName>
</protein>
<dbReference type="Proteomes" id="UP001549773">
    <property type="component" value="Unassembled WGS sequence"/>
</dbReference>
<reference evidence="1 2" key="1">
    <citation type="submission" date="2024-07" db="EMBL/GenBank/DDBJ databases">
        <title>The genome sequence of type strain Sediminicola luteus GDMCC 1.2596T.</title>
        <authorList>
            <person name="Liu Y."/>
        </authorList>
    </citation>
    <scope>NUCLEOTIDE SEQUENCE [LARGE SCALE GENOMIC DNA]</scope>
    <source>
        <strain evidence="1 2">GDMCC 1.2596</strain>
    </source>
</reference>
<organism evidence="1 2">
    <name type="scientific">Sediminicola luteus</name>
    <dbReference type="NCBI Taxonomy" id="319238"/>
    <lineage>
        <taxon>Bacteria</taxon>
        <taxon>Pseudomonadati</taxon>
        <taxon>Bacteroidota</taxon>
        <taxon>Flavobacteriia</taxon>
        <taxon>Flavobacteriales</taxon>
        <taxon>Flavobacteriaceae</taxon>
        <taxon>Sediminicola</taxon>
    </lineage>
</organism>
<evidence type="ECO:0000313" key="1">
    <source>
        <dbReference type="EMBL" id="MET7027836.1"/>
    </source>
</evidence>
<keyword evidence="2" id="KW-1185">Reference proteome</keyword>
<dbReference type="RefSeq" id="WP_354616720.1">
    <property type="nucleotide sequence ID" value="NZ_JBEWYP010000001.1"/>
</dbReference>
<proteinExistence type="predicted"/>
<sequence>MKLHTNLMPLLLFVVLLGSCKTEEKKQGNEQDFALTSKTINSINFNCADLGEDEMGIPRSILYLTVNGKTIDIAKINNCLPIDKEQYASNNIDENAVDASYGYWAGNGAYFYVILKENEGYIYRAKVDEMDDQPMSYSLFGIYSNGKFFEKDREEKKDKEAELLLPNTFPKIKKNASSKEIEDIIQPNVNQINKALPFLKVISKEVQFKFDDFKSPITIWYSDEKLPVKMKMGIRDDEGLFSNDFEYYFINGKIWYSDQILSKYVFEDEALQHYINSVWTNIQVSEKRFKAWEKRILQTIAQIDNATINSRKDDDKTITGNYELIQGQWQSTDDSKSQITFMGSIKKDFYNGEPISQTPFSISNTCKNESNISAEVAPDAFMTLPEEDQCFFILTLDENLLQLNYVGRGNTLTYKRLH</sequence>
<comment type="caution">
    <text evidence="1">The sequence shown here is derived from an EMBL/GenBank/DDBJ whole genome shotgun (WGS) entry which is preliminary data.</text>
</comment>
<dbReference type="PROSITE" id="PS51257">
    <property type="entry name" value="PROKAR_LIPOPROTEIN"/>
    <property type="match status" value="1"/>
</dbReference>